<protein>
    <submittedName>
        <fullName evidence="9">PHD finger family protein</fullName>
    </submittedName>
</protein>
<dbReference type="CDD" id="cd15568">
    <property type="entry name" value="PHD5_NSD"/>
    <property type="match status" value="1"/>
</dbReference>
<feature type="compositionally biased region" description="Basic and acidic residues" evidence="7">
    <location>
        <begin position="1905"/>
        <end position="1923"/>
    </location>
</feature>
<feature type="region of interest" description="Disordered" evidence="7">
    <location>
        <begin position="114"/>
        <end position="134"/>
    </location>
</feature>
<dbReference type="PANTHER" id="PTHR47025">
    <property type="entry name" value="AUTOIMMUNE REGULATOR"/>
    <property type="match status" value="1"/>
</dbReference>
<dbReference type="GO" id="GO:0042393">
    <property type="term" value="F:histone binding"/>
    <property type="evidence" value="ECO:0000318"/>
    <property type="project" value="GO_Central"/>
</dbReference>
<feature type="compositionally biased region" description="Basic and acidic residues" evidence="7">
    <location>
        <begin position="1748"/>
        <end position="1792"/>
    </location>
</feature>
<feature type="region of interest" description="Disordered" evidence="7">
    <location>
        <begin position="2050"/>
        <end position="2069"/>
    </location>
</feature>
<feature type="compositionally biased region" description="Basic residues" evidence="7">
    <location>
        <begin position="1398"/>
        <end position="1407"/>
    </location>
</feature>
<organism evidence="9 10">
    <name type="scientific">Klebsormidium nitens</name>
    <name type="common">Green alga</name>
    <name type="synonym">Ulothrix nitens</name>
    <dbReference type="NCBI Taxonomy" id="105231"/>
    <lineage>
        <taxon>Eukaryota</taxon>
        <taxon>Viridiplantae</taxon>
        <taxon>Streptophyta</taxon>
        <taxon>Klebsormidiophyceae</taxon>
        <taxon>Klebsormidiales</taxon>
        <taxon>Klebsormidiaceae</taxon>
        <taxon>Klebsormidium</taxon>
    </lineage>
</organism>
<feature type="compositionally biased region" description="Gly residues" evidence="7">
    <location>
        <begin position="1973"/>
        <end position="1983"/>
    </location>
</feature>
<evidence type="ECO:0000256" key="2">
    <source>
        <dbReference type="ARBA" id="ARBA00022723"/>
    </source>
</evidence>
<sequence>MSEEPQLVVGGEASAERQQPDGGGNEDPLDAERAAMELLEPLERVLMASLLDMGWKIGLKPGKNGSSKPTSPKLSFISPTNQVFDAWDEVTQFFGQTSEQEGWFAGGSNLAVGRNKEDSALPGTEVGGASRSEPSELGFLEQGAEAAGGIEQAEKQQRPLNGVIHSLEPGAAGPSQGPLQTSLSQEPDLLSTLEEAGTVHAEELALAAEIMKELEERKERLLLSAPEPSPLPVAAARRSPLPPPMASASLEGHPLVFQGFQPAAVGARGFPIAAPAKAFGGQNFNVAAGRPESNHSGSTLEGNSKGGFVYERKDGVKVYHKEACKCRGCTAKRKSGEVPGPPSLSPEALPGPLALVERPNFLQSAVLPALPWELTGDRWGGGETTPVLDEAAAAVAAAVRSLELQGVEVSPQNLNGLEIIPGLATQRFDRGDEYLTADESPQGSVSLEGGLGGLAGQEDDTAFWQTRGGEEEAGDDDGAEGSDVEDLDVFLPRIMEQTGFTPLLAGQDAFMGFGPEAYAAMQAAVPVAAEDQSALVLYEPLRSELDHLSAEQQEALDLGTTRKRNAYLCKRCGQIKKGHKCNPAAARTSSRRSLSGPPSPDATPEAPLPPPEPVARPPVEPPKPPPASPSLQPYSFSSLSKPPPPLLDDLQSFFSSPREEPPRAAVPSASERPTVLQYAGYRPSKAASAAAIVAVGGQGCPKVVLPKFKDPPTNARLLLATGLLEGQHVSYIMQSGKLLLTGWVKGGGVICDCEKCKGNSLVSLSEFEKHAGSVARHPSDYIFLDDGRNLRQLVEDAQALAAGRIVMSNEIVTREEVPAGALGLDAVAEGACSACGEEGNVLRCSSCSREYHAECVGLERPPSASAQWTCPRCQGGAGHGIYRGPPIARLVHQSPATIRRRTPSNVFSLLFTDNGLPDGEAVSYRIRGETILAGKKARGGIVCGCCSSIVSPSTFEQHAGKGARRNPYTSIFVDSADIHLKDYAQRVEAQGGPSRGEAEAEECAECGDGGNLILCDGCPKGYHPECVRLSAVPKGDWFCGSCDKPRIAAAKAKAAAHPAGGSNASGASDMVARCARLLTEVDTTTGGCILCRMQDFSKTFGDRTIILCDQCEREFHVGCLREHGVADLSELPEGDWFCGGECARISAQLQALLERGPQALPNYVMAGGKPVDDGRERTWQLLRGRQGSKDNGKVLAAAVDILSRCFDPIIDCASGEDLLPMMVHSRQTKDHDFSGMYCLALRAAGKVASCAVIRVFGNKLAEMPLVATSLDARRQGHCRALMTATEWLLTTLGVARLSLPAAEGAEDTWQTGFGFNKMSHTDLQKWRAELQALLVFPGASMLEKVIPPLPGMARPQPSPPSLHPRQLSGRAAGEGGERIMGRPIEEALAAAAEARSRGISKGKRSKTSRSGQGASSAQDEEASGPAASSHSTEEDAPILVQFGRKKTPQPADSDDSVPIAQMHLQLSEAQSPGKRKRGRPPGSGKPKVKSKRGRPRKLPVEGESRPEEATRESDGESVDLGGDGLPPAAKKSRTEGEGGVLNLEGVEGGAKVSPIQLQRKALQHTRPRSILGRQQAKGSGGEDGTESKGEREGPPVDKATMFLANVQKFKDKKRQRREKMLAARLAKMGGDPPEGAAEKVTSASEASSRSTGLKGPRSKRRARVFVPGAEFWLPGREEESEEKQKPSKKMRVVTEKKHKAEVESGAAEKEALVVPEGGSSPAKGSRRKKQKKAGGEEQQDGGGSTASEKARDSAVETAEALREVRVLSKNLEPHTGGDEKDGGGQKSGREAAQRGTADGETAGRDQEAEGKGAKKRRRMENAETPAGEKNFTEGAKGVQGESNKEAEGVDGETFVEQEEAGSKEGAEEGTAGKEVEKRRSRKRARQWGKRKRAPRSGGDEGTEPVAKDSVVDIDFKGDSRPGDEVSPQQEEQIGQTRKHGRSERTGTAQMAAVSEGTAAKGDSSVQGTKNGLTGHGKGVGNGGQRVAELSGGLETKQATGRSAEERPGGLVYRRKKGRGAQERWREAAPEAEAALVKETVETEIVFQGANAAAGREGGREQTKPRPSGLLVKGVKGFLMRQPAASPPADVIPEPPAASVSPTGVLSEKQAKKRLDKAAEKRASGVIVKGVKGFQKKKGPEPGPVVGSQEVVLEGGTGGEVLEAGGNHDREEGEAVTGRDALPQEESAPEMGIGDGPGVEEAVKGGEGGTEPAEVKVVESLRRVGGKGKKKKKGKHVRKPPGEVEVVEELVVRLDQEAADGGLGKEGADASALSLDGAVSERGSGEHADGRKGRDGEKGREEQGEKQGVPNGAGRKFRVPRELQALQAAPGTGAPADGSKGAKAFAGFLSSTRQRVR</sequence>
<evidence type="ECO:0000256" key="1">
    <source>
        <dbReference type="ARBA" id="ARBA00004123"/>
    </source>
</evidence>
<feature type="compositionally biased region" description="Low complexity" evidence="7">
    <location>
        <begin position="584"/>
        <end position="596"/>
    </location>
</feature>
<gene>
    <name evidence="9" type="ORF">KFL_003480080</name>
</gene>
<dbReference type="InterPro" id="IPR019787">
    <property type="entry name" value="Znf_PHD-finger"/>
</dbReference>
<dbReference type="PROSITE" id="PS50016">
    <property type="entry name" value="ZF_PHD_2"/>
    <property type="match status" value="2"/>
</dbReference>
<feature type="compositionally biased region" description="Basic residues" evidence="7">
    <location>
        <begin position="1878"/>
        <end position="1894"/>
    </location>
</feature>
<dbReference type="InterPro" id="IPR016181">
    <property type="entry name" value="Acyl_CoA_acyltransferase"/>
</dbReference>
<feature type="domain" description="PHD-type" evidence="8">
    <location>
        <begin position="829"/>
        <end position="876"/>
    </location>
</feature>
<feature type="region of interest" description="Disordered" evidence="7">
    <location>
        <begin position="1347"/>
        <end position="1376"/>
    </location>
</feature>
<dbReference type="OrthoDB" id="2021087at2759"/>
<feature type="compositionally biased region" description="Basic and acidic residues" evidence="7">
    <location>
        <begin position="2282"/>
        <end position="2304"/>
    </location>
</feature>
<evidence type="ECO:0000256" key="3">
    <source>
        <dbReference type="ARBA" id="ARBA00022771"/>
    </source>
</evidence>
<feature type="region of interest" description="Disordered" evidence="7">
    <location>
        <begin position="435"/>
        <end position="457"/>
    </location>
</feature>
<dbReference type="Proteomes" id="UP000054558">
    <property type="component" value="Unassembled WGS sequence"/>
</dbReference>
<dbReference type="InterPro" id="IPR019786">
    <property type="entry name" value="Zinc_finger_PHD-type_CS"/>
</dbReference>
<dbReference type="InterPro" id="IPR013083">
    <property type="entry name" value="Znf_RING/FYVE/PHD"/>
</dbReference>
<proteinExistence type="predicted"/>
<feature type="region of interest" description="Disordered" evidence="7">
    <location>
        <begin position="2257"/>
        <end position="2356"/>
    </location>
</feature>
<feature type="region of interest" description="Disordered" evidence="7">
    <location>
        <begin position="1624"/>
        <end position="2026"/>
    </location>
</feature>
<evidence type="ECO:0000256" key="6">
    <source>
        <dbReference type="PROSITE-ProRule" id="PRU00146"/>
    </source>
</evidence>
<dbReference type="Pfam" id="PF16135">
    <property type="entry name" value="TDBD"/>
    <property type="match status" value="2"/>
</dbReference>
<evidence type="ECO:0000313" key="10">
    <source>
        <dbReference type="Proteomes" id="UP000054558"/>
    </source>
</evidence>
<dbReference type="GO" id="GO:0008270">
    <property type="term" value="F:zinc ion binding"/>
    <property type="evidence" value="ECO:0007669"/>
    <property type="project" value="UniProtKB-KW"/>
</dbReference>
<evidence type="ECO:0000313" key="9">
    <source>
        <dbReference type="EMBL" id="GAQ87364.1"/>
    </source>
</evidence>
<dbReference type="Pfam" id="PF00628">
    <property type="entry name" value="PHD"/>
    <property type="match status" value="2"/>
</dbReference>
<reference evidence="9 10" key="1">
    <citation type="journal article" date="2014" name="Nat. Commun.">
        <title>Klebsormidium flaccidum genome reveals primary factors for plant terrestrial adaptation.</title>
        <authorList>
            <person name="Hori K."/>
            <person name="Maruyama F."/>
            <person name="Fujisawa T."/>
            <person name="Togashi T."/>
            <person name="Yamamoto N."/>
            <person name="Seo M."/>
            <person name="Sato S."/>
            <person name="Yamada T."/>
            <person name="Mori H."/>
            <person name="Tajima N."/>
            <person name="Moriyama T."/>
            <person name="Ikeuchi M."/>
            <person name="Watanabe M."/>
            <person name="Wada H."/>
            <person name="Kobayashi K."/>
            <person name="Saito M."/>
            <person name="Masuda T."/>
            <person name="Sasaki-Sekimoto Y."/>
            <person name="Mashiguchi K."/>
            <person name="Awai K."/>
            <person name="Shimojima M."/>
            <person name="Masuda S."/>
            <person name="Iwai M."/>
            <person name="Nobusawa T."/>
            <person name="Narise T."/>
            <person name="Kondo S."/>
            <person name="Saito H."/>
            <person name="Sato R."/>
            <person name="Murakawa M."/>
            <person name="Ihara Y."/>
            <person name="Oshima-Yamada Y."/>
            <person name="Ohtaka K."/>
            <person name="Satoh M."/>
            <person name="Sonobe K."/>
            <person name="Ishii M."/>
            <person name="Ohtani R."/>
            <person name="Kanamori-Sato M."/>
            <person name="Honoki R."/>
            <person name="Miyazaki D."/>
            <person name="Mochizuki H."/>
            <person name="Umetsu J."/>
            <person name="Higashi K."/>
            <person name="Shibata D."/>
            <person name="Kamiya Y."/>
            <person name="Sato N."/>
            <person name="Nakamura Y."/>
            <person name="Tabata S."/>
            <person name="Ida S."/>
            <person name="Kurokawa K."/>
            <person name="Ohta H."/>
        </authorList>
    </citation>
    <scope>NUCLEOTIDE SEQUENCE [LARGE SCALE GENOMIC DNA]</scope>
    <source>
        <strain evidence="9 10">NIES-2285</strain>
    </source>
</reference>
<feature type="region of interest" description="Disordered" evidence="7">
    <location>
        <begin position="579"/>
        <end position="672"/>
    </location>
</feature>
<name>A0A1Y1I8Q9_KLENI</name>
<feature type="compositionally biased region" description="Basic and acidic residues" evidence="7">
    <location>
        <begin position="1860"/>
        <end position="1877"/>
    </location>
</feature>
<dbReference type="PANTHER" id="PTHR47025:SF2">
    <property type="entry name" value="AUTOIMMUNE REGULATOR"/>
    <property type="match status" value="1"/>
</dbReference>
<dbReference type="InterPro" id="IPR011011">
    <property type="entry name" value="Znf_FYVE_PHD"/>
</dbReference>
<dbReference type="STRING" id="105231.A0A1Y1I8Q9"/>
<keyword evidence="10" id="KW-1185">Reference proteome</keyword>
<feature type="compositionally biased region" description="Low complexity" evidence="7">
    <location>
        <begin position="629"/>
        <end position="640"/>
    </location>
</feature>
<keyword evidence="4" id="KW-0862">Zinc</keyword>
<dbReference type="Gene3D" id="3.30.40.10">
    <property type="entry name" value="Zinc/RING finger domain, C3HC4 (zinc finger)"/>
    <property type="match status" value="3"/>
</dbReference>
<dbReference type="OMA" id="DINESIC"/>
<feature type="compositionally biased region" description="Acidic residues" evidence="7">
    <location>
        <begin position="1848"/>
        <end position="1859"/>
    </location>
</feature>
<keyword evidence="3 6" id="KW-0863">Zinc-finger</keyword>
<dbReference type="InterPro" id="IPR001965">
    <property type="entry name" value="Znf_PHD"/>
</dbReference>
<dbReference type="SUPFAM" id="SSF57903">
    <property type="entry name" value="FYVE/PHD zinc finger"/>
    <property type="match status" value="3"/>
</dbReference>
<feature type="compositionally biased region" description="Basic and acidic residues" evidence="7">
    <location>
        <begin position="2212"/>
        <end position="2221"/>
    </location>
</feature>
<dbReference type="PROSITE" id="PS01359">
    <property type="entry name" value="ZF_PHD_1"/>
    <property type="match status" value="2"/>
</dbReference>
<dbReference type="GO" id="GO:0003682">
    <property type="term" value="F:chromatin binding"/>
    <property type="evidence" value="ECO:0000318"/>
    <property type="project" value="GO_Central"/>
</dbReference>
<dbReference type="SUPFAM" id="SSF55729">
    <property type="entry name" value="Acyl-CoA N-acyltransferases (Nat)"/>
    <property type="match status" value="1"/>
</dbReference>
<dbReference type="InterPro" id="IPR032308">
    <property type="entry name" value="TDBD"/>
</dbReference>
<feature type="compositionally biased region" description="Polar residues" evidence="7">
    <location>
        <begin position="1641"/>
        <end position="1651"/>
    </location>
</feature>
<feature type="compositionally biased region" description="Basic residues" evidence="7">
    <location>
        <begin position="2223"/>
        <end position="2238"/>
    </location>
</feature>
<dbReference type="InterPro" id="IPR056511">
    <property type="entry name" value="IDM1_C"/>
</dbReference>
<evidence type="ECO:0000256" key="4">
    <source>
        <dbReference type="ARBA" id="ARBA00022833"/>
    </source>
</evidence>
<feature type="compositionally biased region" description="Basic and acidic residues" evidence="7">
    <location>
        <begin position="1692"/>
        <end position="1711"/>
    </location>
</feature>
<feature type="compositionally biased region" description="Basic and acidic residues" evidence="7">
    <location>
        <begin position="1585"/>
        <end position="1595"/>
    </location>
</feature>
<feature type="compositionally biased region" description="Basic and acidic residues" evidence="7">
    <location>
        <begin position="1498"/>
        <end position="1514"/>
    </location>
</feature>
<dbReference type="GO" id="GO:0045944">
    <property type="term" value="P:positive regulation of transcription by RNA polymerase II"/>
    <property type="evidence" value="ECO:0000318"/>
    <property type="project" value="GO_Central"/>
</dbReference>
<keyword evidence="2" id="KW-0479">Metal-binding</keyword>
<feature type="compositionally biased region" description="Polar residues" evidence="7">
    <location>
        <begin position="1926"/>
        <end position="1935"/>
    </location>
</feature>
<feature type="region of interest" description="Disordered" evidence="7">
    <location>
        <begin position="1391"/>
        <end position="1599"/>
    </location>
</feature>
<feature type="compositionally biased region" description="Basic and acidic residues" evidence="7">
    <location>
        <begin position="1801"/>
        <end position="1812"/>
    </location>
</feature>
<comment type="subcellular location">
    <subcellularLocation>
        <location evidence="1">Nucleus</location>
    </subcellularLocation>
</comment>
<evidence type="ECO:0000256" key="5">
    <source>
        <dbReference type="ARBA" id="ARBA00023242"/>
    </source>
</evidence>
<feature type="compositionally biased region" description="Low complexity" evidence="7">
    <location>
        <begin position="2149"/>
        <end position="2164"/>
    </location>
</feature>
<dbReference type="GO" id="GO:0005634">
    <property type="term" value="C:nucleus"/>
    <property type="evidence" value="ECO:0000318"/>
    <property type="project" value="GO_Central"/>
</dbReference>
<feature type="compositionally biased region" description="Basic residues" evidence="7">
    <location>
        <begin position="1486"/>
        <end position="1497"/>
    </location>
</feature>
<dbReference type="GO" id="GO:0000977">
    <property type="term" value="F:RNA polymerase II transcription regulatory region sequence-specific DNA binding"/>
    <property type="evidence" value="ECO:0000318"/>
    <property type="project" value="GO_Central"/>
</dbReference>
<feature type="region of interest" description="Disordered" evidence="7">
    <location>
        <begin position="2081"/>
        <end position="2243"/>
    </location>
</feature>
<keyword evidence="5" id="KW-0539">Nucleus</keyword>
<dbReference type="EMBL" id="DF237297">
    <property type="protein sequence ID" value="GAQ87364.1"/>
    <property type="molecule type" value="Genomic_DNA"/>
</dbReference>
<dbReference type="Pfam" id="PF23209">
    <property type="entry name" value="IDM1_C"/>
    <property type="match status" value="1"/>
</dbReference>
<accession>A0A1Y1I8Q9</accession>
<evidence type="ECO:0000259" key="8">
    <source>
        <dbReference type="PROSITE" id="PS50016"/>
    </source>
</evidence>
<feature type="domain" description="PHD-type" evidence="8">
    <location>
        <begin position="1000"/>
        <end position="1045"/>
    </location>
</feature>
<feature type="region of interest" description="Disordered" evidence="7">
    <location>
        <begin position="1"/>
        <end position="35"/>
    </location>
</feature>
<evidence type="ECO:0000256" key="7">
    <source>
        <dbReference type="SAM" id="MobiDB-lite"/>
    </source>
</evidence>
<dbReference type="SMART" id="SM00249">
    <property type="entry name" value="PHD"/>
    <property type="match status" value="3"/>
</dbReference>
<feature type="compositionally biased region" description="Pro residues" evidence="7">
    <location>
        <begin position="597"/>
        <end position="628"/>
    </location>
</feature>